<dbReference type="RefSeq" id="WP_169254544.1">
    <property type="nucleotide sequence ID" value="NZ_WTVN01000002.1"/>
</dbReference>
<dbReference type="Proteomes" id="UP000623795">
    <property type="component" value="Unassembled WGS sequence"/>
</dbReference>
<proteinExistence type="predicted"/>
<organism evidence="1 2">
    <name type="scientific">Aromatoleum toluvorans</name>
    <dbReference type="NCBI Taxonomy" id="92002"/>
    <lineage>
        <taxon>Bacteria</taxon>
        <taxon>Pseudomonadati</taxon>
        <taxon>Pseudomonadota</taxon>
        <taxon>Betaproteobacteria</taxon>
        <taxon>Rhodocyclales</taxon>
        <taxon>Rhodocyclaceae</taxon>
        <taxon>Aromatoleum</taxon>
    </lineage>
</organism>
<gene>
    <name evidence="1" type="ORF">GPA22_02640</name>
</gene>
<evidence type="ECO:0000313" key="2">
    <source>
        <dbReference type="Proteomes" id="UP000623795"/>
    </source>
</evidence>
<accession>A0ABX1PT53</accession>
<name>A0ABX1PT53_9RHOO</name>
<comment type="caution">
    <text evidence="1">The sequence shown here is derived from an EMBL/GenBank/DDBJ whole genome shotgun (WGS) entry which is preliminary data.</text>
</comment>
<reference evidence="1 2" key="1">
    <citation type="submission" date="2019-12" db="EMBL/GenBank/DDBJ databases">
        <title>Comparative genomics gives insights into the taxonomy of the Azoarcus-Aromatoleum group and reveals separate origins of nif in the plant-associated Azoarcus and non-plant-associated Aromatoleum sub-groups.</title>
        <authorList>
            <person name="Lafos M."/>
            <person name="Maluk M."/>
            <person name="Batista M."/>
            <person name="Junghare M."/>
            <person name="Carmona M."/>
            <person name="Faoro H."/>
            <person name="Cruz L.M."/>
            <person name="Battistoni F."/>
            <person name="De Souza E."/>
            <person name="Pedrosa F."/>
            <person name="Chen W.-M."/>
            <person name="Poole P.S."/>
            <person name="Dixon R.A."/>
            <person name="James E.K."/>
        </authorList>
    </citation>
    <scope>NUCLEOTIDE SEQUENCE [LARGE SCALE GENOMIC DNA]</scope>
    <source>
        <strain evidence="1 2">Td21</strain>
    </source>
</reference>
<protein>
    <submittedName>
        <fullName evidence="1">Uncharacterized protein</fullName>
    </submittedName>
</protein>
<evidence type="ECO:0000313" key="1">
    <source>
        <dbReference type="EMBL" id="NMG42631.1"/>
    </source>
</evidence>
<keyword evidence="2" id="KW-1185">Reference proteome</keyword>
<dbReference type="EMBL" id="WTVN01000002">
    <property type="protein sequence ID" value="NMG42631.1"/>
    <property type="molecule type" value="Genomic_DNA"/>
</dbReference>
<sequence length="124" mass="14203">MDASDFSVFEYLYRDSGNYKAWGELLLRGNLTDREIEQMREKFSAGEYFIAEQLGVPSVAEQLWGTDGSPNESDHTWHEFSAVRNATDQDVNTMPVWGGAKLLLERIVSVKRWDETLSCNWPHG</sequence>